<comment type="caution">
    <text evidence="2">The sequence shown here is derived from an EMBL/GenBank/DDBJ whole genome shotgun (WGS) entry which is preliminary data.</text>
</comment>
<dbReference type="SUPFAM" id="SSF51971">
    <property type="entry name" value="Nucleotide-binding domain"/>
    <property type="match status" value="1"/>
</dbReference>
<dbReference type="EMBL" id="JAVDPF010000022">
    <property type="protein sequence ID" value="KAL1873405.1"/>
    <property type="molecule type" value="Genomic_DNA"/>
</dbReference>
<feature type="domain" description="FAD dependent oxidoreductase" evidence="1">
    <location>
        <begin position="54"/>
        <end position="450"/>
    </location>
</feature>
<evidence type="ECO:0000313" key="3">
    <source>
        <dbReference type="Proteomes" id="UP001583193"/>
    </source>
</evidence>
<dbReference type="Proteomes" id="UP001583193">
    <property type="component" value="Unassembled WGS sequence"/>
</dbReference>
<dbReference type="PANTHER" id="PTHR13847:SF213">
    <property type="entry name" value="DEPENDENT OXIDOREDUCTASE, PUTATIVE-RELATED"/>
    <property type="match status" value="1"/>
</dbReference>
<dbReference type="Gene3D" id="3.50.50.60">
    <property type="entry name" value="FAD/NAD(P)-binding domain"/>
    <property type="match status" value="1"/>
</dbReference>
<name>A0ABR3XCK7_9EURO</name>
<dbReference type="InterPro" id="IPR036188">
    <property type="entry name" value="FAD/NAD-bd_sf"/>
</dbReference>
<proteinExistence type="predicted"/>
<dbReference type="Pfam" id="PF01266">
    <property type="entry name" value="DAO"/>
    <property type="match status" value="1"/>
</dbReference>
<gene>
    <name evidence="2" type="ORF">Plec18167_006456</name>
</gene>
<keyword evidence="3" id="KW-1185">Reference proteome</keyword>
<accession>A0ABR3XCK7</accession>
<evidence type="ECO:0000259" key="1">
    <source>
        <dbReference type="Pfam" id="PF01266"/>
    </source>
</evidence>
<dbReference type="PANTHER" id="PTHR13847">
    <property type="entry name" value="SARCOSINE DEHYDROGENASE-RELATED"/>
    <property type="match status" value="1"/>
</dbReference>
<reference evidence="2 3" key="1">
    <citation type="journal article" date="2024" name="IMA Fungus">
        <title>IMA Genome - F19 : A genome assembly and annotation guide to empower mycologists, including annotated draft genome sequences of Ceratocystis pirilliformis, Diaporthe australafricana, Fusarium ophioides, Paecilomyces lecythidis, and Sporothrix stenoceras.</title>
        <authorList>
            <person name="Aylward J."/>
            <person name="Wilson A.M."/>
            <person name="Visagie C.M."/>
            <person name="Spraker J."/>
            <person name="Barnes I."/>
            <person name="Buitendag C."/>
            <person name="Ceriani C."/>
            <person name="Del Mar Angel L."/>
            <person name="du Plessis D."/>
            <person name="Fuchs T."/>
            <person name="Gasser K."/>
            <person name="Kramer D."/>
            <person name="Li W."/>
            <person name="Munsamy K."/>
            <person name="Piso A."/>
            <person name="Price J.L."/>
            <person name="Sonnekus B."/>
            <person name="Thomas C."/>
            <person name="van der Nest A."/>
            <person name="van Dijk A."/>
            <person name="van Heerden A."/>
            <person name="van Vuuren N."/>
            <person name="Yilmaz N."/>
            <person name="Duong T.A."/>
            <person name="van der Merwe N.A."/>
            <person name="Wingfield M.J."/>
            <person name="Wingfield B.D."/>
        </authorList>
    </citation>
    <scope>NUCLEOTIDE SEQUENCE [LARGE SCALE GENOMIC DNA]</scope>
    <source>
        <strain evidence="2 3">CMW 18167</strain>
    </source>
</reference>
<protein>
    <recommendedName>
        <fullName evidence="1">FAD dependent oxidoreductase domain-containing protein</fullName>
    </recommendedName>
</protein>
<evidence type="ECO:0000313" key="2">
    <source>
        <dbReference type="EMBL" id="KAL1873405.1"/>
    </source>
</evidence>
<dbReference type="Gene3D" id="3.30.9.10">
    <property type="entry name" value="D-Amino Acid Oxidase, subunit A, domain 2"/>
    <property type="match status" value="1"/>
</dbReference>
<sequence length="491" mass="54196">MRKVSKTDFCIHLTEKARQDPGLPVPNPTASAWQSIPHELANHQSSALPANTSIAIIGSGMTGISTAYHILQKSPHLNVTVLEARSLTSGATGRNGGHCKEVPYVNYPELKSLVGKEGAMKIVRFRLAQLDALFETAAALPGVMEESQLRRVEGVDLYYDRAVFEEMKLKRESYLEDFPEERDRWLVWEGKDLEEKFDAANAVGCMTGPAGALWPYRFVGGVTTALFNKDHYPNFNLETNTPVESVSMSGLDEYPYEIKTSRGSIFAQQVVHCTNGHAGHLLPGLRGPLFPLRGQMTVQSRPSSFPNVGDKRSWLLHYAPGYEYITQSPSPSGEIYLGGGLLQALTEPEIEESNIDVGNIRDDQHNAAALRYIKKTMEQGFRNGKGSEILKKWTGVMGYTIDDLPIIGKVPSSISGRKLESERGAEWVGAGFCGHGMAYCWLTGRALAEMVVNGEENVGDWFPRKELACSEERLGRISLEGAIRSFLWTVA</sequence>
<dbReference type="InterPro" id="IPR006076">
    <property type="entry name" value="FAD-dep_OxRdtase"/>
</dbReference>
<organism evidence="2 3">
    <name type="scientific">Paecilomyces lecythidis</name>
    <dbReference type="NCBI Taxonomy" id="3004212"/>
    <lineage>
        <taxon>Eukaryota</taxon>
        <taxon>Fungi</taxon>
        <taxon>Dikarya</taxon>
        <taxon>Ascomycota</taxon>
        <taxon>Pezizomycotina</taxon>
        <taxon>Eurotiomycetes</taxon>
        <taxon>Eurotiomycetidae</taxon>
        <taxon>Eurotiales</taxon>
        <taxon>Thermoascaceae</taxon>
        <taxon>Paecilomyces</taxon>
    </lineage>
</organism>